<dbReference type="PANTHER" id="PTHR12788">
    <property type="entry name" value="PROTEIN-TYROSINE SULFOTRANSFERASE 2"/>
    <property type="match status" value="1"/>
</dbReference>
<dbReference type="InterPro" id="IPR026634">
    <property type="entry name" value="TPST-like"/>
</dbReference>
<evidence type="ECO:0000256" key="1">
    <source>
        <dbReference type="ARBA" id="ARBA00022679"/>
    </source>
</evidence>
<dbReference type="EMBL" id="AWXU01000044">
    <property type="protein sequence ID" value="KFN49022.1"/>
    <property type="molecule type" value="Genomic_DNA"/>
</dbReference>
<dbReference type="PROSITE" id="PS50005">
    <property type="entry name" value="TPR"/>
    <property type="match status" value="1"/>
</dbReference>
<comment type="caution">
    <text evidence="3">The sequence shown here is derived from an EMBL/GenBank/DDBJ whole genome shotgun (WGS) entry which is preliminary data.</text>
</comment>
<dbReference type="InterPro" id="IPR011990">
    <property type="entry name" value="TPR-like_helical_dom_sf"/>
</dbReference>
<dbReference type="Gene3D" id="1.25.40.10">
    <property type="entry name" value="Tetratricopeptide repeat domain"/>
    <property type="match status" value="1"/>
</dbReference>
<evidence type="ECO:0000313" key="4">
    <source>
        <dbReference type="Proteomes" id="UP000029391"/>
    </source>
</evidence>
<dbReference type="InterPro" id="IPR019734">
    <property type="entry name" value="TPR_rpt"/>
</dbReference>
<reference evidence="3 4" key="1">
    <citation type="submission" date="2013-09" db="EMBL/GenBank/DDBJ databases">
        <title>Genome sequencing of Arenimonas composti.</title>
        <authorList>
            <person name="Chen F."/>
            <person name="Wang G."/>
        </authorList>
    </citation>
    <scope>NUCLEOTIDE SEQUENCE [LARGE SCALE GENOMIC DNA]</scope>
    <source>
        <strain evidence="3 4">TR7-09</strain>
    </source>
</reference>
<proteinExistence type="predicted"/>
<dbReference type="RefSeq" id="WP_026816237.1">
    <property type="nucleotide sequence ID" value="NZ_AUFF01000001.1"/>
</dbReference>
<protein>
    <submittedName>
        <fullName evidence="3">Uncharacterized protein</fullName>
    </submittedName>
</protein>
<feature type="repeat" description="TPR" evidence="2">
    <location>
        <begin position="106"/>
        <end position="139"/>
    </location>
</feature>
<dbReference type="OrthoDB" id="9766687at2"/>
<evidence type="ECO:0000256" key="2">
    <source>
        <dbReference type="PROSITE-ProRule" id="PRU00339"/>
    </source>
</evidence>
<gene>
    <name evidence="3" type="ORF">P873_12825</name>
</gene>
<sequence length="525" mass="57478">MTAPETRYRQAVDALNRGEWQRALAEAEGLLRVAPQHGGVNFVAGVAALQLAQMPLAMNRLQAAIRLSPDRPDYLVQFARGLAMSRMFSEALQAAERAQAIGGLDPLSLDTLGIVYTQASRHAQALAAFRAAATAVPGNPGFRFNLASSLTFAGDIAGAEREYEECLRLAPGHARAHLALAQLRRQTPEANHVERLQRLLAAGKPPAVTAMYLHLALAKELEDLGRYPEAFSHLSAGKRFGGEGRGYTSSRDQALFDAVIAAMPEAPSARPGHHSREPIFVIGMPRSGTTLVERILSSHPAVQSCGELQNFGVAFKRASGSTTRSMFDPDTVGRAGGIDPAALGAAYIASTRPVTGGKPHFVDKLPHNFLYAGWIATALPDAKLVWLRRDPLDTCLGNFRQLFALTSPFYDYSFDLLDTGRYFLMYERLMAHWMALFPGRFLELSYEDLVDDQEGQTRRLLEFCGLDWDPACLDFTGNPEAVATASAVQVREPLNRRSIGRWRRFEAELAPLRELLAEGDVPVPL</sequence>
<keyword evidence="2" id="KW-0802">TPR repeat</keyword>
<keyword evidence="1" id="KW-0808">Transferase</keyword>
<dbReference type="Gene3D" id="3.40.50.300">
    <property type="entry name" value="P-loop containing nucleotide triphosphate hydrolases"/>
    <property type="match status" value="1"/>
</dbReference>
<dbReference type="SUPFAM" id="SSF48452">
    <property type="entry name" value="TPR-like"/>
    <property type="match status" value="1"/>
</dbReference>
<dbReference type="STRING" id="1121013.GCA_000426365_00775"/>
<dbReference type="SMART" id="SM00028">
    <property type="entry name" value="TPR"/>
    <property type="match status" value="4"/>
</dbReference>
<dbReference type="SUPFAM" id="SSF52540">
    <property type="entry name" value="P-loop containing nucleoside triphosphate hydrolases"/>
    <property type="match status" value="1"/>
</dbReference>
<dbReference type="Pfam" id="PF13469">
    <property type="entry name" value="Sulfotransfer_3"/>
    <property type="match status" value="1"/>
</dbReference>
<dbReference type="Pfam" id="PF14559">
    <property type="entry name" value="TPR_19"/>
    <property type="match status" value="1"/>
</dbReference>
<dbReference type="AlphaFoldDB" id="A0A091BBZ9"/>
<evidence type="ECO:0000313" key="3">
    <source>
        <dbReference type="EMBL" id="KFN49022.1"/>
    </source>
</evidence>
<dbReference type="Pfam" id="PF13432">
    <property type="entry name" value="TPR_16"/>
    <property type="match status" value="1"/>
</dbReference>
<dbReference type="GO" id="GO:0008476">
    <property type="term" value="F:protein-tyrosine sulfotransferase activity"/>
    <property type="evidence" value="ECO:0007669"/>
    <property type="project" value="InterPro"/>
</dbReference>
<dbReference type="InterPro" id="IPR027417">
    <property type="entry name" value="P-loop_NTPase"/>
</dbReference>
<dbReference type="Proteomes" id="UP000029391">
    <property type="component" value="Unassembled WGS sequence"/>
</dbReference>
<keyword evidence="4" id="KW-1185">Reference proteome</keyword>
<accession>A0A091BBZ9</accession>
<organism evidence="3 4">
    <name type="scientific">Arenimonas composti TR7-09 = DSM 18010</name>
    <dbReference type="NCBI Taxonomy" id="1121013"/>
    <lineage>
        <taxon>Bacteria</taxon>
        <taxon>Pseudomonadati</taxon>
        <taxon>Pseudomonadota</taxon>
        <taxon>Gammaproteobacteria</taxon>
        <taxon>Lysobacterales</taxon>
        <taxon>Lysobacteraceae</taxon>
        <taxon>Arenimonas</taxon>
    </lineage>
</organism>
<dbReference type="eggNOG" id="COG0457">
    <property type="taxonomic scope" value="Bacteria"/>
</dbReference>
<dbReference type="PANTHER" id="PTHR12788:SF10">
    <property type="entry name" value="PROTEIN-TYROSINE SULFOTRANSFERASE"/>
    <property type="match status" value="1"/>
</dbReference>
<name>A0A091BBZ9_9GAMM</name>